<protein>
    <submittedName>
        <fullName evidence="2">Uncharacterized protein</fullName>
    </submittedName>
</protein>
<evidence type="ECO:0000313" key="2">
    <source>
        <dbReference type="EMBL" id="OLQ00693.1"/>
    </source>
</evidence>
<feature type="compositionally biased region" description="Acidic residues" evidence="1">
    <location>
        <begin position="49"/>
        <end position="67"/>
    </location>
</feature>
<name>A0A1Q9DZV1_SYMMI</name>
<reference evidence="2 3" key="1">
    <citation type="submission" date="2016-02" db="EMBL/GenBank/DDBJ databases">
        <title>Genome analysis of coral dinoflagellate symbionts highlights evolutionary adaptations to a symbiotic lifestyle.</title>
        <authorList>
            <person name="Aranda M."/>
            <person name="Li Y."/>
            <person name="Liew Y.J."/>
            <person name="Baumgarten S."/>
            <person name="Simakov O."/>
            <person name="Wilson M."/>
            <person name="Piel J."/>
            <person name="Ashoor H."/>
            <person name="Bougouffa S."/>
            <person name="Bajic V.B."/>
            <person name="Ryu T."/>
            <person name="Ravasi T."/>
            <person name="Bayer T."/>
            <person name="Micklem G."/>
            <person name="Kim H."/>
            <person name="Bhak J."/>
            <person name="Lajeunesse T.C."/>
            <person name="Voolstra C.R."/>
        </authorList>
    </citation>
    <scope>NUCLEOTIDE SEQUENCE [LARGE SCALE GENOMIC DNA]</scope>
    <source>
        <strain evidence="2 3">CCMP2467</strain>
    </source>
</reference>
<evidence type="ECO:0000313" key="3">
    <source>
        <dbReference type="Proteomes" id="UP000186817"/>
    </source>
</evidence>
<evidence type="ECO:0000256" key="1">
    <source>
        <dbReference type="SAM" id="MobiDB-lite"/>
    </source>
</evidence>
<comment type="caution">
    <text evidence="2">The sequence shown here is derived from an EMBL/GenBank/DDBJ whole genome shotgun (WGS) entry which is preliminary data.</text>
</comment>
<sequence>MEAGWRYFKAPLAQSLAGPSLADGGRQVRRHRAATVIQEDVFQLNPDESLSDDADGDDHDGVPEDWDERGLGGLGPGFGADFPERRLEADVEKSGVSECIKTIQQLADEDSEMPDLAVSDPRDALEQRDFELASRPSHHLVQTLRNRVSELERRLGPAPEAFEQRSAETRQRIREDRNIGFGTDFWNRPKYHGLPLSTSGAGIACGYVTAEDMAQMNGKDPAGFEQANVKGEDDSQGLKIRIFQYPFRVESLYIIRHQDLQRNQLLEDLHGLGKTELVQALQRLESMTTGMVDQQNETETQMRANFEQAASSGDLLRAMLR</sequence>
<proteinExistence type="predicted"/>
<dbReference type="EMBL" id="LSRX01000319">
    <property type="protein sequence ID" value="OLQ00693.1"/>
    <property type="molecule type" value="Genomic_DNA"/>
</dbReference>
<organism evidence="2 3">
    <name type="scientific">Symbiodinium microadriaticum</name>
    <name type="common">Dinoflagellate</name>
    <name type="synonym">Zooxanthella microadriatica</name>
    <dbReference type="NCBI Taxonomy" id="2951"/>
    <lineage>
        <taxon>Eukaryota</taxon>
        <taxon>Sar</taxon>
        <taxon>Alveolata</taxon>
        <taxon>Dinophyceae</taxon>
        <taxon>Suessiales</taxon>
        <taxon>Symbiodiniaceae</taxon>
        <taxon>Symbiodinium</taxon>
    </lineage>
</organism>
<feature type="region of interest" description="Disordered" evidence="1">
    <location>
        <begin position="43"/>
        <end position="70"/>
    </location>
</feature>
<dbReference type="AlphaFoldDB" id="A0A1Q9DZV1"/>
<accession>A0A1Q9DZV1</accession>
<gene>
    <name evidence="2" type="ORF">AK812_SmicGene16618</name>
</gene>
<dbReference type="Proteomes" id="UP000186817">
    <property type="component" value="Unassembled WGS sequence"/>
</dbReference>
<keyword evidence="3" id="KW-1185">Reference proteome</keyword>